<feature type="transmembrane region" description="Helical" evidence="3">
    <location>
        <begin position="449"/>
        <end position="471"/>
    </location>
</feature>
<dbReference type="GO" id="GO:0008028">
    <property type="term" value="F:monocarboxylic acid transmembrane transporter activity"/>
    <property type="evidence" value="ECO:0007669"/>
    <property type="project" value="TreeGrafter"/>
</dbReference>
<dbReference type="KEGG" id="tnl:113505376"/>
<feature type="transmembrane region" description="Helical" evidence="3">
    <location>
        <begin position="88"/>
        <end position="110"/>
    </location>
</feature>
<dbReference type="PANTHER" id="PTHR11360:SF238">
    <property type="entry name" value="SD10469P"/>
    <property type="match status" value="1"/>
</dbReference>
<dbReference type="InterPro" id="IPR020846">
    <property type="entry name" value="MFS_dom"/>
</dbReference>
<dbReference type="Gene3D" id="1.20.1250.20">
    <property type="entry name" value="MFS general substrate transporter like domains"/>
    <property type="match status" value="2"/>
</dbReference>
<dbReference type="OrthoDB" id="6509908at2759"/>
<evidence type="ECO:0000313" key="5">
    <source>
        <dbReference type="Proteomes" id="UP000322000"/>
    </source>
</evidence>
<feature type="transmembrane region" description="Helical" evidence="3">
    <location>
        <begin position="202"/>
        <end position="222"/>
    </location>
</feature>
<dbReference type="InterPro" id="IPR036259">
    <property type="entry name" value="MFS_trans_sf"/>
</dbReference>
<feature type="region of interest" description="Disordered" evidence="2">
    <location>
        <begin position="646"/>
        <end position="680"/>
    </location>
</feature>
<keyword evidence="3" id="KW-0472">Membrane</keyword>
<dbReference type="GO" id="GO:0016020">
    <property type="term" value="C:membrane"/>
    <property type="evidence" value="ECO:0007669"/>
    <property type="project" value="UniProtKB-SubCell"/>
</dbReference>
<keyword evidence="3" id="KW-1133">Transmembrane helix</keyword>
<dbReference type="PANTHER" id="PTHR11360">
    <property type="entry name" value="MONOCARBOXYLATE TRANSPORTER"/>
    <property type="match status" value="1"/>
</dbReference>
<feature type="transmembrane region" description="Helical" evidence="3">
    <location>
        <begin position="605"/>
        <end position="626"/>
    </location>
</feature>
<proteinExistence type="predicted"/>
<dbReference type="RefSeq" id="XP_026743844.1">
    <property type="nucleotide sequence ID" value="XM_026888043.1"/>
</dbReference>
<name>A0A7E5WTE1_TRINI</name>
<protein>
    <submittedName>
        <fullName evidence="6 7">Uncharacterized protein LOC113505376</fullName>
    </submittedName>
</protein>
<evidence type="ECO:0000256" key="3">
    <source>
        <dbReference type="SAM" id="Phobius"/>
    </source>
</evidence>
<dbReference type="SUPFAM" id="SSF103473">
    <property type="entry name" value="MFS general substrate transporter"/>
    <property type="match status" value="1"/>
</dbReference>
<keyword evidence="3" id="KW-0812">Transmembrane</keyword>
<organism evidence="5 7">
    <name type="scientific">Trichoplusia ni</name>
    <name type="common">Cabbage looper</name>
    <dbReference type="NCBI Taxonomy" id="7111"/>
    <lineage>
        <taxon>Eukaryota</taxon>
        <taxon>Metazoa</taxon>
        <taxon>Ecdysozoa</taxon>
        <taxon>Arthropoda</taxon>
        <taxon>Hexapoda</taxon>
        <taxon>Insecta</taxon>
        <taxon>Pterygota</taxon>
        <taxon>Neoptera</taxon>
        <taxon>Endopterygota</taxon>
        <taxon>Lepidoptera</taxon>
        <taxon>Glossata</taxon>
        <taxon>Ditrysia</taxon>
        <taxon>Noctuoidea</taxon>
        <taxon>Noctuidae</taxon>
        <taxon>Plusiinae</taxon>
        <taxon>Trichoplusia</taxon>
    </lineage>
</organism>
<feature type="region of interest" description="Disordered" evidence="2">
    <location>
        <begin position="1"/>
        <end position="36"/>
    </location>
</feature>
<feature type="transmembrane region" description="Helical" evidence="3">
    <location>
        <begin position="543"/>
        <end position="565"/>
    </location>
</feature>
<dbReference type="PROSITE" id="PS50850">
    <property type="entry name" value="MFS"/>
    <property type="match status" value="1"/>
</dbReference>
<keyword evidence="5" id="KW-1185">Reference proteome</keyword>
<accession>A0A7E5WTE1</accession>
<feature type="compositionally biased region" description="Basic and acidic residues" evidence="2">
    <location>
        <begin position="1"/>
        <end position="11"/>
    </location>
</feature>
<gene>
    <name evidence="6 7" type="primary">LOC113505376</name>
</gene>
<dbReference type="Proteomes" id="UP000322000">
    <property type="component" value="Chromosome 25"/>
</dbReference>
<feature type="transmembrane region" description="Helical" evidence="3">
    <location>
        <begin position="175"/>
        <end position="196"/>
    </location>
</feature>
<feature type="transmembrane region" description="Helical" evidence="3">
    <location>
        <begin position="117"/>
        <end position="137"/>
    </location>
</feature>
<feature type="transmembrane region" description="Helical" evidence="3">
    <location>
        <begin position="143"/>
        <end position="168"/>
    </location>
</feature>
<dbReference type="GeneID" id="113505376"/>
<comment type="subcellular location">
    <subcellularLocation>
        <location evidence="1">Membrane</location>
        <topology evidence="1">Multi-pass membrane protein</topology>
    </subcellularLocation>
</comment>
<feature type="transmembrane region" description="Helical" evidence="3">
    <location>
        <begin position="516"/>
        <end position="537"/>
    </location>
</feature>
<dbReference type="RefSeq" id="XP_026743843.1">
    <property type="nucleotide sequence ID" value="XM_026888042.1"/>
</dbReference>
<feature type="transmembrane region" description="Helical" evidence="3">
    <location>
        <begin position="48"/>
        <end position="68"/>
    </location>
</feature>
<dbReference type="InterPro" id="IPR011701">
    <property type="entry name" value="MFS"/>
</dbReference>
<evidence type="ECO:0000313" key="7">
    <source>
        <dbReference type="RefSeq" id="XP_026743844.1"/>
    </source>
</evidence>
<feature type="domain" description="Major facilitator superfamily (MFS) profile" evidence="4">
    <location>
        <begin position="49"/>
        <end position="631"/>
    </location>
</feature>
<feature type="compositionally biased region" description="Polar residues" evidence="2">
    <location>
        <begin position="663"/>
        <end position="680"/>
    </location>
</feature>
<feature type="transmembrane region" description="Helical" evidence="3">
    <location>
        <begin position="577"/>
        <end position="599"/>
    </location>
</feature>
<dbReference type="CDD" id="cd17352">
    <property type="entry name" value="MFS_MCT_SLC16"/>
    <property type="match status" value="1"/>
</dbReference>
<dbReference type="InterPro" id="IPR050327">
    <property type="entry name" value="Proton-linked_MCT"/>
</dbReference>
<evidence type="ECO:0000256" key="1">
    <source>
        <dbReference type="ARBA" id="ARBA00004141"/>
    </source>
</evidence>
<dbReference type="Pfam" id="PF07690">
    <property type="entry name" value="MFS_1"/>
    <property type="match status" value="2"/>
</dbReference>
<evidence type="ECO:0000313" key="6">
    <source>
        <dbReference type="RefSeq" id="XP_026743843.1"/>
    </source>
</evidence>
<feature type="transmembrane region" description="Helical" evidence="3">
    <location>
        <begin position="483"/>
        <end position="504"/>
    </location>
</feature>
<dbReference type="AlphaFoldDB" id="A0A7E5WTE1"/>
<evidence type="ECO:0000259" key="4">
    <source>
        <dbReference type="PROSITE" id="PS50850"/>
    </source>
</evidence>
<sequence>MKQRVATDERPFQPTTTNGSGAGRDSPSEPYSDAGPEATLVVPPDGGWGWVVVAASFMCNFIIDGIILSGGVLNDGIKKEFNVSEGEVAFVNSLLAGWYLLGGPFVSALANKYGFRMVTTIGSIVSTLSFASCYYAPNIVYLYIVYGCIGGIGLGMIFMPAVLTVGFYFEKWRALATGVALCGSGVGCFIMAPFTTYLKDSYGWRMTILIHAGFVLVCTLLGSTFRPIRPVRVTLEPREEVSTRRHEEAVEKLNSMLQLHQSKLDTTLTMPPEMKFTNKVSPHTWMGVSNNTRYPTAEEVFRQSSTQLDHRRSSAVSGTIKNTLGNKPMFIDTAVAEKDEQDENNTVDNTEPLIQPTLRVMSQSNYNSRRRSTVDLYRPLYRDDIFFGASLKRLPQYTSRNSIGYHLAMTHVPTEEEAKEETSGRCHLCPEAVRRALATLLDVSLFKSITFLVLALSGFFTMLGFFVPFMFSAPRAKENGMEPVMAVWLVPTIGVANIIGRITCGLISSVPRVSPLWVNNLALTAGGIASMMSGLSTAISFHLFYSIVFGLAVACFASLRSILVVEYLGLENLTNCFGLFLLFQGAGALLGAPIAGKLYDYTQDYNVSFCVSGGFLLLSALMCYPVNRISRWEKSRNERKQIESIFTHPDTQTNMKPNPLKTEGQTNGQAKRQNNAQLKV</sequence>
<evidence type="ECO:0000256" key="2">
    <source>
        <dbReference type="SAM" id="MobiDB-lite"/>
    </source>
</evidence>
<reference evidence="6 7" key="1">
    <citation type="submission" date="2025-04" db="UniProtKB">
        <authorList>
            <consortium name="RefSeq"/>
        </authorList>
    </citation>
    <scope>IDENTIFICATION</scope>
</reference>